<dbReference type="PROSITE" id="PS50011">
    <property type="entry name" value="PROTEIN_KINASE_DOM"/>
    <property type="match status" value="1"/>
</dbReference>
<evidence type="ECO:0000313" key="8">
    <source>
        <dbReference type="Proteomes" id="UP000317977"/>
    </source>
</evidence>
<evidence type="ECO:0000256" key="1">
    <source>
        <dbReference type="ARBA" id="ARBA00022679"/>
    </source>
</evidence>
<dbReference type="Gene3D" id="1.10.510.10">
    <property type="entry name" value="Transferase(Phosphotransferase) domain 1"/>
    <property type="match status" value="1"/>
</dbReference>
<dbReference type="GO" id="GO:0004674">
    <property type="term" value="F:protein serine/threonine kinase activity"/>
    <property type="evidence" value="ECO:0007669"/>
    <property type="project" value="UniProtKB-EC"/>
</dbReference>
<keyword evidence="3 7" id="KW-0418">Kinase</keyword>
<name>A0A5C6F2L1_9BACT</name>
<keyword evidence="8" id="KW-1185">Reference proteome</keyword>
<evidence type="ECO:0000256" key="2">
    <source>
        <dbReference type="ARBA" id="ARBA00022741"/>
    </source>
</evidence>
<feature type="compositionally biased region" description="Basic residues" evidence="5">
    <location>
        <begin position="178"/>
        <end position="187"/>
    </location>
</feature>
<feature type="compositionally biased region" description="Polar residues" evidence="5">
    <location>
        <begin position="431"/>
        <end position="444"/>
    </location>
</feature>
<sequence>MSIGLSEFWTRLVREGILDAAGCKKLATEFAEAHQGTPPKVANELADFMVAGGHLTLFQSQCLAADPQGDLRLGAFRVRSNQPPSPMTRWIEVERIEAASGGQSADGPSVIGQRGFLLRTTSGNPWLDLHAKVVQPSLQPIEIEPIGEYLGVFSALSVGVVAHPGGLLADQLPERAKSKQAKSKQAKSKQAQSKQASEGNPRRACEYGIVLSDALSAMHAQQLIHGGVRADRVWIGIDGNPILLRDPAGPPVTGLGDTTTQWLDTAVDVSLYIAPELAATSPEASACTGASDIYSLGCLLFRIASGRFPFQADSVAETLRQHQTETPPELTEALAKGETGDPIYRVLAYALAKDPASRFLSVDQLSAALRAILPSLETESIETESIAAVEEKPAEAMPVKTSNAATPAQPESRKTTSKKSAATKIAPVKAATTNSSPQVKQPATKTKDSRSPVVASSIIRPKKPAAPKTTPSPVADEPATESAQVAAASPETLSDLPSNESSSSNQSVDEAKVGSADQVGTSSTGAVAADASDAPPAPADTSTSRTLRRRRKKTNRAPIVLTALSVVVLALFIALLVTDPTQPVAKRKQRPPIPAVIPAVSNQTIPTATKPSASDLAGQSPKTKSPAIGQAATNSRADDVAYQVVDDDGLLYAPPFPAGQAPAPLGLLPPGPAAIVSARLASILSSQTGKPILDALSPEVTELIDAVVLRSKVPVDWISRCSVGLFPGKDGHPEWSLAIELVQPQPLGELTDRWQVGASKTREGDTVYASDAMDADAFFLLASEIESGMISRYAVGPLDRISEVASIEGESIPLARSLRTLWNGTSDEADLVALVTPNFLFADGRSILNSSVPELVPSLRSVLIPNLSAMLITADADDGLVFGELRVTPNGGISEASLMRDIKDAIDAWPKWADQFVIDASPDPSWRLLASRLPTMMRFVSGQFRYGISDNVIVANTYLPASAVSQVSLATLLAANTTASAAAATTKMASAKPLTVAEMLDRKMSVSFDQESLEFAIDVIVAEFVRTLPEGSTLPPVRIIGGDLQKMGITQNQQIRGFAKTDLSLRTVLTDLVVGANPDKTATGPDDPKQALIWVVADDPANPGKQEILVTTRQAAENQFDLPVEFQPK</sequence>
<dbReference type="AlphaFoldDB" id="A0A5C6F2L1"/>
<keyword evidence="4" id="KW-0067">ATP-binding</keyword>
<dbReference type="EMBL" id="SJPX01000002">
    <property type="protein sequence ID" value="TWU55548.1"/>
    <property type="molecule type" value="Genomic_DNA"/>
</dbReference>
<dbReference type="PANTHER" id="PTHR43289:SF6">
    <property type="entry name" value="SERINE_THREONINE-PROTEIN KINASE NEKL-3"/>
    <property type="match status" value="1"/>
</dbReference>
<evidence type="ECO:0000256" key="3">
    <source>
        <dbReference type="ARBA" id="ARBA00022777"/>
    </source>
</evidence>
<organism evidence="7 8">
    <name type="scientific">Rubripirellula reticaptiva</name>
    <dbReference type="NCBI Taxonomy" id="2528013"/>
    <lineage>
        <taxon>Bacteria</taxon>
        <taxon>Pseudomonadati</taxon>
        <taxon>Planctomycetota</taxon>
        <taxon>Planctomycetia</taxon>
        <taxon>Pirellulales</taxon>
        <taxon>Pirellulaceae</taxon>
        <taxon>Rubripirellula</taxon>
    </lineage>
</organism>
<feature type="compositionally biased region" description="Polar residues" evidence="5">
    <location>
        <begin position="600"/>
        <end position="612"/>
    </location>
</feature>
<feature type="region of interest" description="Disordered" evidence="5">
    <location>
        <begin position="595"/>
        <end position="634"/>
    </location>
</feature>
<dbReference type="RefSeq" id="WP_146533721.1">
    <property type="nucleotide sequence ID" value="NZ_SJPX01000002.1"/>
</dbReference>
<dbReference type="GO" id="GO:0005524">
    <property type="term" value="F:ATP binding"/>
    <property type="evidence" value="ECO:0007669"/>
    <property type="project" value="UniProtKB-KW"/>
</dbReference>
<feature type="compositionally biased region" description="Low complexity" evidence="5">
    <location>
        <begin position="188"/>
        <end position="197"/>
    </location>
</feature>
<dbReference type="Proteomes" id="UP000317977">
    <property type="component" value="Unassembled WGS sequence"/>
</dbReference>
<evidence type="ECO:0000313" key="7">
    <source>
        <dbReference type="EMBL" id="TWU55548.1"/>
    </source>
</evidence>
<feature type="domain" description="Protein kinase" evidence="6">
    <location>
        <begin position="43"/>
        <end position="373"/>
    </location>
</feature>
<gene>
    <name evidence="7" type="primary">pknB_7</name>
    <name evidence="7" type="ORF">Poly59_18480</name>
</gene>
<keyword evidence="1 7" id="KW-0808">Transferase</keyword>
<evidence type="ECO:0000256" key="4">
    <source>
        <dbReference type="ARBA" id="ARBA00022840"/>
    </source>
</evidence>
<feature type="compositionally biased region" description="Low complexity" evidence="5">
    <location>
        <begin position="493"/>
        <end position="508"/>
    </location>
</feature>
<dbReference type="PANTHER" id="PTHR43289">
    <property type="entry name" value="MITOGEN-ACTIVATED PROTEIN KINASE KINASE KINASE 20-RELATED"/>
    <property type="match status" value="1"/>
</dbReference>
<feature type="compositionally biased region" description="Low complexity" evidence="5">
    <location>
        <begin position="521"/>
        <end position="545"/>
    </location>
</feature>
<protein>
    <submittedName>
        <fullName evidence="7">Serine/threonine-protein kinase PknB</fullName>
        <ecNumber evidence="7">2.7.11.1</ecNumber>
    </submittedName>
</protein>
<accession>A0A5C6F2L1</accession>
<dbReference type="OrthoDB" id="229095at2"/>
<dbReference type="InterPro" id="IPR011009">
    <property type="entry name" value="Kinase-like_dom_sf"/>
</dbReference>
<proteinExistence type="predicted"/>
<feature type="region of interest" description="Disordered" evidence="5">
    <location>
        <begin position="389"/>
        <end position="552"/>
    </location>
</feature>
<feature type="region of interest" description="Disordered" evidence="5">
    <location>
        <begin position="174"/>
        <end position="200"/>
    </location>
</feature>
<keyword evidence="2" id="KW-0547">Nucleotide-binding</keyword>
<dbReference type="InterPro" id="IPR000719">
    <property type="entry name" value="Prot_kinase_dom"/>
</dbReference>
<evidence type="ECO:0000256" key="5">
    <source>
        <dbReference type="SAM" id="MobiDB-lite"/>
    </source>
</evidence>
<dbReference type="SUPFAM" id="SSF56112">
    <property type="entry name" value="Protein kinase-like (PK-like)"/>
    <property type="match status" value="1"/>
</dbReference>
<reference evidence="7 8" key="1">
    <citation type="submission" date="2019-02" db="EMBL/GenBank/DDBJ databases">
        <title>Deep-cultivation of Planctomycetes and their phenomic and genomic characterization uncovers novel biology.</title>
        <authorList>
            <person name="Wiegand S."/>
            <person name="Jogler M."/>
            <person name="Boedeker C."/>
            <person name="Pinto D."/>
            <person name="Vollmers J."/>
            <person name="Rivas-Marin E."/>
            <person name="Kohn T."/>
            <person name="Peeters S.H."/>
            <person name="Heuer A."/>
            <person name="Rast P."/>
            <person name="Oberbeckmann S."/>
            <person name="Bunk B."/>
            <person name="Jeske O."/>
            <person name="Meyerdierks A."/>
            <person name="Storesund J.E."/>
            <person name="Kallscheuer N."/>
            <person name="Luecker S."/>
            <person name="Lage O.M."/>
            <person name="Pohl T."/>
            <person name="Merkel B.J."/>
            <person name="Hornburger P."/>
            <person name="Mueller R.-W."/>
            <person name="Bruemmer F."/>
            <person name="Labrenz M."/>
            <person name="Spormann A.M."/>
            <person name="Op Den Camp H."/>
            <person name="Overmann J."/>
            <person name="Amann R."/>
            <person name="Jetten M.S.M."/>
            <person name="Mascher T."/>
            <person name="Medema M.H."/>
            <person name="Devos D.P."/>
            <person name="Kaster A.-K."/>
            <person name="Ovreas L."/>
            <person name="Rohde M."/>
            <person name="Galperin M.Y."/>
            <person name="Jogler C."/>
        </authorList>
    </citation>
    <scope>NUCLEOTIDE SEQUENCE [LARGE SCALE GENOMIC DNA]</scope>
    <source>
        <strain evidence="7 8">Poly59</strain>
    </source>
</reference>
<comment type="caution">
    <text evidence="7">The sequence shown here is derived from an EMBL/GenBank/DDBJ whole genome shotgun (WGS) entry which is preliminary data.</text>
</comment>
<evidence type="ECO:0000259" key="6">
    <source>
        <dbReference type="PROSITE" id="PS50011"/>
    </source>
</evidence>
<dbReference type="EC" id="2.7.11.1" evidence="7"/>